<dbReference type="Proteomes" id="UP000823561">
    <property type="component" value="Chromosome 20"/>
</dbReference>
<proteinExistence type="predicted"/>
<feature type="compositionally biased region" description="Basic and acidic residues" evidence="1">
    <location>
        <begin position="32"/>
        <end position="53"/>
    </location>
</feature>
<evidence type="ECO:0000256" key="1">
    <source>
        <dbReference type="SAM" id="MobiDB-lite"/>
    </source>
</evidence>
<gene>
    <name evidence="2" type="ORF">AALO_G00255810</name>
</gene>
<sequence>MKVEILLLPDPRLTGHINTTVPPPKPLSVLTKTDHGTLGRTERQKRTEDKTGDESLPLRVLGFCWLEILISPQ</sequence>
<name>A0AAV6FNY6_9TELE</name>
<comment type="caution">
    <text evidence="2">The sequence shown here is derived from an EMBL/GenBank/DDBJ whole genome shotgun (WGS) entry which is preliminary data.</text>
</comment>
<evidence type="ECO:0000313" key="3">
    <source>
        <dbReference type="Proteomes" id="UP000823561"/>
    </source>
</evidence>
<protein>
    <submittedName>
        <fullName evidence="2">Uncharacterized protein</fullName>
    </submittedName>
</protein>
<feature type="region of interest" description="Disordered" evidence="1">
    <location>
        <begin position="17"/>
        <end position="53"/>
    </location>
</feature>
<organism evidence="2 3">
    <name type="scientific">Alosa alosa</name>
    <name type="common">allis shad</name>
    <dbReference type="NCBI Taxonomy" id="278164"/>
    <lineage>
        <taxon>Eukaryota</taxon>
        <taxon>Metazoa</taxon>
        <taxon>Chordata</taxon>
        <taxon>Craniata</taxon>
        <taxon>Vertebrata</taxon>
        <taxon>Euteleostomi</taxon>
        <taxon>Actinopterygii</taxon>
        <taxon>Neopterygii</taxon>
        <taxon>Teleostei</taxon>
        <taxon>Clupei</taxon>
        <taxon>Clupeiformes</taxon>
        <taxon>Clupeoidei</taxon>
        <taxon>Clupeidae</taxon>
        <taxon>Alosa</taxon>
    </lineage>
</organism>
<dbReference type="AlphaFoldDB" id="A0AAV6FNY6"/>
<reference evidence="2" key="1">
    <citation type="submission" date="2020-10" db="EMBL/GenBank/DDBJ databases">
        <title>Chromosome-scale genome assembly of the Allis shad, Alosa alosa.</title>
        <authorList>
            <person name="Margot Z."/>
            <person name="Christophe K."/>
            <person name="Cabau C."/>
            <person name="Louis A."/>
            <person name="Berthelot C."/>
            <person name="Parey E."/>
            <person name="Roest Crollius H."/>
            <person name="Montfort J."/>
            <person name="Robinson-Rechavi M."/>
            <person name="Bucao C."/>
            <person name="Bouchez O."/>
            <person name="Gislard M."/>
            <person name="Lluch J."/>
            <person name="Milhes M."/>
            <person name="Lampietro C."/>
            <person name="Lopez Roques C."/>
            <person name="Donnadieu C."/>
            <person name="Braasch I."/>
            <person name="Desvignes T."/>
            <person name="Postlethwait J."/>
            <person name="Bobe J."/>
            <person name="Guiguen Y."/>
        </authorList>
    </citation>
    <scope>NUCLEOTIDE SEQUENCE</scope>
    <source>
        <strain evidence="2">M-15738</strain>
        <tissue evidence="2">Blood</tissue>
    </source>
</reference>
<dbReference type="EMBL" id="JADWDJ010000020">
    <property type="protein sequence ID" value="KAG5264583.1"/>
    <property type="molecule type" value="Genomic_DNA"/>
</dbReference>
<evidence type="ECO:0000313" key="2">
    <source>
        <dbReference type="EMBL" id="KAG5264583.1"/>
    </source>
</evidence>
<accession>A0AAV6FNY6</accession>
<keyword evidence="3" id="KW-1185">Reference proteome</keyword>